<sequence length="116" mass="14547">MNQTTIFDFLEGEKPDEQLMERFAKLFPEWEVLGYVKDWEWGKSDDYKLVIHRDGIYKWVRVELYHDGRSCAGYTQRTDFEPHWFEWYEQHKRHWVWRSLEDRNRVYEIAMKNRHS</sequence>
<keyword evidence="2" id="KW-1185">Reference proteome</keyword>
<proteinExistence type="predicted"/>
<dbReference type="RefSeq" id="WP_043904689.1">
    <property type="nucleotide sequence ID" value="NZ_CM002692.1"/>
</dbReference>
<accession>A0ABC9VGG0</accession>
<evidence type="ECO:0000313" key="2">
    <source>
        <dbReference type="Proteomes" id="UP000023566"/>
    </source>
</evidence>
<comment type="caution">
    <text evidence="1">The sequence shown here is derived from an EMBL/GenBank/DDBJ whole genome shotgun (WGS) entry which is preliminary data.</text>
</comment>
<dbReference type="EMBL" id="AOTZ01000004">
    <property type="protein sequence ID" value="EZP77594.1"/>
    <property type="molecule type" value="Genomic_DNA"/>
</dbReference>
<organism evidence="1 2">
    <name type="scientific">Parageobacillus genomosp. 1</name>
    <dbReference type="NCBI Taxonomy" id="1295642"/>
    <lineage>
        <taxon>Bacteria</taxon>
        <taxon>Bacillati</taxon>
        <taxon>Bacillota</taxon>
        <taxon>Bacilli</taxon>
        <taxon>Bacillales</taxon>
        <taxon>Anoxybacillaceae</taxon>
        <taxon>Parageobacillus</taxon>
    </lineage>
</organism>
<evidence type="ECO:0000313" key="1">
    <source>
        <dbReference type="EMBL" id="EZP77594.1"/>
    </source>
</evidence>
<reference evidence="1 2" key="1">
    <citation type="journal article" date="2014" name="Appl. Microbiol. Biotechnol.">
        <title>Transformable facultative thermophile Geobacillus stearothermophilus NUB3621 as a host strain for metabolic engineering.</title>
        <authorList>
            <person name="Blanchard K."/>
            <person name="Robic S."/>
            <person name="Matsumura I."/>
        </authorList>
    </citation>
    <scope>NUCLEOTIDE SEQUENCE [LARGE SCALE GENOMIC DNA]</scope>
    <source>
        <strain evidence="1 2">NUB3621</strain>
    </source>
</reference>
<dbReference type="Proteomes" id="UP000023566">
    <property type="component" value="Chromosome"/>
</dbReference>
<gene>
    <name evidence="1" type="ORF">H839_08174</name>
</gene>
<evidence type="ECO:0008006" key="3">
    <source>
        <dbReference type="Google" id="ProtNLM"/>
    </source>
</evidence>
<dbReference type="AlphaFoldDB" id="A0ABC9VGG0"/>
<name>A0ABC9VGG0_9BACL</name>
<protein>
    <recommendedName>
        <fullName evidence="3">Cytoplasmic protein</fullName>
    </recommendedName>
</protein>